<evidence type="ECO:0000313" key="2">
    <source>
        <dbReference type="Proteomes" id="UP001497700"/>
    </source>
</evidence>
<proteinExistence type="predicted"/>
<reference evidence="1 2" key="1">
    <citation type="journal article" date="2022" name="New Phytol.">
        <title>Ecological generalism drives hyperdiversity of secondary metabolite gene clusters in xylarialean endophytes.</title>
        <authorList>
            <person name="Franco M.E.E."/>
            <person name="Wisecaver J.H."/>
            <person name="Arnold A.E."/>
            <person name="Ju Y.M."/>
            <person name="Slot J.C."/>
            <person name="Ahrendt S."/>
            <person name="Moore L.P."/>
            <person name="Eastman K.E."/>
            <person name="Scott K."/>
            <person name="Konkel Z."/>
            <person name="Mondo S.J."/>
            <person name="Kuo A."/>
            <person name="Hayes R.D."/>
            <person name="Haridas S."/>
            <person name="Andreopoulos B."/>
            <person name="Riley R."/>
            <person name="LaButti K."/>
            <person name="Pangilinan J."/>
            <person name="Lipzen A."/>
            <person name="Amirebrahimi M."/>
            <person name="Yan J."/>
            <person name="Adam C."/>
            <person name="Keymanesh K."/>
            <person name="Ng V."/>
            <person name="Louie K."/>
            <person name="Northen T."/>
            <person name="Drula E."/>
            <person name="Henrissat B."/>
            <person name="Hsieh H.M."/>
            <person name="Youens-Clark K."/>
            <person name="Lutzoni F."/>
            <person name="Miadlikowska J."/>
            <person name="Eastwood D.C."/>
            <person name="Hamelin R.C."/>
            <person name="Grigoriev I.V."/>
            <person name="U'Ren J.M."/>
        </authorList>
    </citation>
    <scope>NUCLEOTIDE SEQUENCE [LARGE SCALE GENOMIC DNA]</scope>
    <source>
        <strain evidence="1 2">CBS 119005</strain>
    </source>
</reference>
<dbReference type="Proteomes" id="UP001497700">
    <property type="component" value="Unassembled WGS sequence"/>
</dbReference>
<name>A0ACB9YQV5_9PEZI</name>
<dbReference type="EMBL" id="MU393555">
    <property type="protein sequence ID" value="KAI4861343.1"/>
    <property type="molecule type" value="Genomic_DNA"/>
</dbReference>
<gene>
    <name evidence="1" type="ORF">F4820DRAFT_70411</name>
</gene>
<keyword evidence="2" id="KW-1185">Reference proteome</keyword>
<protein>
    <submittedName>
        <fullName evidence="1">Cytochrome P450</fullName>
    </submittedName>
</protein>
<accession>A0ACB9YQV5</accession>
<comment type="caution">
    <text evidence="1">The sequence shown here is derived from an EMBL/GenBank/DDBJ whole genome shotgun (WGS) entry which is preliminary data.</text>
</comment>
<evidence type="ECO:0000313" key="1">
    <source>
        <dbReference type="EMBL" id="KAI4861343.1"/>
    </source>
</evidence>
<organism evidence="1 2">
    <name type="scientific">Hypoxylon rubiginosum</name>
    <dbReference type="NCBI Taxonomy" id="110542"/>
    <lineage>
        <taxon>Eukaryota</taxon>
        <taxon>Fungi</taxon>
        <taxon>Dikarya</taxon>
        <taxon>Ascomycota</taxon>
        <taxon>Pezizomycotina</taxon>
        <taxon>Sordariomycetes</taxon>
        <taxon>Xylariomycetidae</taxon>
        <taxon>Xylariales</taxon>
        <taxon>Hypoxylaceae</taxon>
        <taxon>Hypoxylon</taxon>
    </lineage>
</organism>
<sequence length="508" mass="57457">MTHLQSLLDGSFALLTSLVAIILIVAALYRSTGKRRQEYIPGVPIIGVEGNASLADARERFRNNAKEMLLDGYTKYKGGPFYVPSPLGERLMIPPKYVEELKSAAVEDCDFVGTFFEMFEGRYTTMGDRSTLHPRVAKTQLNMSLGDILPSVREEIEDSFREALPLCDEWTEVAVADRFVTIVARVSSRMFGGTELSRHTEWVDSTINFAVDGFVLAQKLKAVPELLRPLVSRIFPEMKKISAHHETARKVIVPILERRETLPKQEAKPRDFLQWMTDEAKGVEKKKSFLSKIQLKLSFAAIHTSAAAPVQLLYDLCVMPEYVTTLRSELDQVLQEYGELNKQALAKLEKMDSIMKESQRFNPLLLITFERIITKNTTLSDGFTIPRGTTIGVPAQALSMDPDLYPDPERFDGFRFVKTGEKGALREQYAASNLRSMAFGYGRHACPGRFFASCEIKMIMSYLLLNYDFKFPEARKERPSSAAVETQLLPNHDATICLRQRPSRVWAN</sequence>